<comment type="caution">
    <text evidence="2">The sequence shown here is derived from an EMBL/GenBank/DDBJ whole genome shotgun (WGS) entry which is preliminary data.</text>
</comment>
<dbReference type="InterPro" id="IPR004843">
    <property type="entry name" value="Calcineurin-like_PHP"/>
</dbReference>
<sequence>MLPWLSSADQIRYARHNLDWNLPTHIEPWLDPKAQGLHWQIINASATQSRLQQLSDPARWSWPKNPVFFFTDLHADPTAFTASLITSGLMTHPDNAGSDPRLTLPSDSFEIVIGGDCFDKGPSNLGVLRLLKSLLDQNLKLTLLAGNHDLRMLLAMRSLLDSHPASRYLLIRLGRKVIPFFQELLNEYRPSADLWQSIPDEASCLERLLPNATTSELFKKATGHFMTEQQIARELERLSYRADAFKRYAKDAQLSFRDIYTAIHLWKDAFLLPEGEFFWFFKQQQLAYQVGSFLFLHAGCDDEMANFLAQHSCKQLNQVYQTALDGDPLHLYFGALGNMIRTKYRSLDPALTPSGAQALDQAGITALVHGHRNLHHGQRISLRSNALHFECDTTMNCHSRAAESLNGQGAGVTVIHPEGYVLGISSDYPACKHFDLSSLNTLASALNTQVTTGNS</sequence>
<organism evidence="2 3">
    <name type="scientific">Nitrincola tibetensis</name>
    <dbReference type="NCBI Taxonomy" id="2219697"/>
    <lineage>
        <taxon>Bacteria</taxon>
        <taxon>Pseudomonadati</taxon>
        <taxon>Pseudomonadota</taxon>
        <taxon>Gammaproteobacteria</taxon>
        <taxon>Oceanospirillales</taxon>
        <taxon>Oceanospirillaceae</taxon>
        <taxon>Nitrincola</taxon>
    </lineage>
</organism>
<dbReference type="OrthoDB" id="7330247at2"/>
<dbReference type="AlphaFoldDB" id="A0A364NIC1"/>
<dbReference type="Pfam" id="PF00149">
    <property type="entry name" value="Metallophos"/>
    <property type="match status" value="1"/>
</dbReference>
<evidence type="ECO:0000313" key="2">
    <source>
        <dbReference type="EMBL" id="RAU16794.1"/>
    </source>
</evidence>
<dbReference type="SUPFAM" id="SSF56300">
    <property type="entry name" value="Metallo-dependent phosphatases"/>
    <property type="match status" value="1"/>
</dbReference>
<feature type="domain" description="Calcineurin-like phosphoesterase" evidence="1">
    <location>
        <begin position="67"/>
        <end position="160"/>
    </location>
</feature>
<dbReference type="GO" id="GO:0016787">
    <property type="term" value="F:hydrolase activity"/>
    <property type="evidence" value="ECO:0007669"/>
    <property type="project" value="InterPro"/>
</dbReference>
<accession>A0A364NIC1</accession>
<reference evidence="2 3" key="1">
    <citation type="submission" date="2018-06" db="EMBL/GenBank/DDBJ databases">
        <title>Nitrincola tibetense sp. nov., isolated from Lake XuguoCo on Tibetan Plateau.</title>
        <authorList>
            <person name="Xing P."/>
        </authorList>
    </citation>
    <scope>NUCLEOTIDE SEQUENCE [LARGE SCALE GENOMIC DNA]</scope>
    <source>
        <strain evidence="3">xg18</strain>
    </source>
</reference>
<dbReference type="Gene3D" id="3.60.21.10">
    <property type="match status" value="1"/>
</dbReference>
<gene>
    <name evidence="2" type="ORF">DN062_16175</name>
</gene>
<evidence type="ECO:0000259" key="1">
    <source>
        <dbReference type="Pfam" id="PF00149"/>
    </source>
</evidence>
<name>A0A364NIC1_9GAMM</name>
<dbReference type="Proteomes" id="UP000250744">
    <property type="component" value="Unassembled WGS sequence"/>
</dbReference>
<evidence type="ECO:0000313" key="3">
    <source>
        <dbReference type="Proteomes" id="UP000250744"/>
    </source>
</evidence>
<dbReference type="InterPro" id="IPR029052">
    <property type="entry name" value="Metallo-depent_PP-like"/>
</dbReference>
<proteinExistence type="predicted"/>
<protein>
    <submittedName>
        <fullName evidence="2">Metallophosphoesterase</fullName>
    </submittedName>
</protein>
<dbReference type="RefSeq" id="WP_112160338.1">
    <property type="nucleotide sequence ID" value="NZ_QKRX01000016.1"/>
</dbReference>
<keyword evidence="3" id="KW-1185">Reference proteome</keyword>
<dbReference type="EMBL" id="QKRX01000016">
    <property type="protein sequence ID" value="RAU16794.1"/>
    <property type="molecule type" value="Genomic_DNA"/>
</dbReference>